<evidence type="ECO:0000313" key="1">
    <source>
        <dbReference type="EMBL" id="JAD72279.1"/>
    </source>
</evidence>
<protein>
    <submittedName>
        <fullName evidence="1">Uncharacterized protein</fullName>
    </submittedName>
</protein>
<sequence>MLVPVSMTKGVITSIPRQSINSS</sequence>
<reference evidence="1" key="2">
    <citation type="journal article" date="2015" name="Data Brief">
        <title>Shoot transcriptome of the giant reed, Arundo donax.</title>
        <authorList>
            <person name="Barrero R.A."/>
            <person name="Guerrero F.D."/>
            <person name="Moolhuijzen P."/>
            <person name="Goolsby J.A."/>
            <person name="Tidwell J."/>
            <person name="Bellgard S.E."/>
            <person name="Bellgard M.I."/>
        </authorList>
    </citation>
    <scope>NUCLEOTIDE SEQUENCE</scope>
    <source>
        <tissue evidence="1">Shoot tissue taken approximately 20 cm above the soil surface</tissue>
    </source>
</reference>
<name>A0A0A9C7L2_ARUDO</name>
<accession>A0A0A9C7L2</accession>
<dbReference type="AlphaFoldDB" id="A0A0A9C7L2"/>
<proteinExistence type="predicted"/>
<organism evidence="1">
    <name type="scientific">Arundo donax</name>
    <name type="common">Giant reed</name>
    <name type="synonym">Donax arundinaceus</name>
    <dbReference type="NCBI Taxonomy" id="35708"/>
    <lineage>
        <taxon>Eukaryota</taxon>
        <taxon>Viridiplantae</taxon>
        <taxon>Streptophyta</taxon>
        <taxon>Embryophyta</taxon>
        <taxon>Tracheophyta</taxon>
        <taxon>Spermatophyta</taxon>
        <taxon>Magnoliopsida</taxon>
        <taxon>Liliopsida</taxon>
        <taxon>Poales</taxon>
        <taxon>Poaceae</taxon>
        <taxon>PACMAD clade</taxon>
        <taxon>Arundinoideae</taxon>
        <taxon>Arundineae</taxon>
        <taxon>Arundo</taxon>
    </lineage>
</organism>
<reference evidence="1" key="1">
    <citation type="submission" date="2014-09" db="EMBL/GenBank/DDBJ databases">
        <authorList>
            <person name="Magalhaes I.L.F."/>
            <person name="Oliveira U."/>
            <person name="Santos F.R."/>
            <person name="Vidigal T.H.D.A."/>
            <person name="Brescovit A.D."/>
            <person name="Santos A.J."/>
        </authorList>
    </citation>
    <scope>NUCLEOTIDE SEQUENCE</scope>
    <source>
        <tissue evidence="1">Shoot tissue taken approximately 20 cm above the soil surface</tissue>
    </source>
</reference>
<dbReference type="EMBL" id="GBRH01225616">
    <property type="protein sequence ID" value="JAD72279.1"/>
    <property type="molecule type" value="Transcribed_RNA"/>
</dbReference>